<gene>
    <name evidence="9" type="ORF">A11Q_1598</name>
</gene>
<dbReference type="PANTHER" id="PTHR11717:SF7">
    <property type="entry name" value="LOW MOLECULAR WEIGHT PHOSPHOTYROSINE PROTEIN PHOSPHATASE"/>
    <property type="match status" value="1"/>
</dbReference>
<dbReference type="eggNOG" id="COG0394">
    <property type="taxonomic scope" value="Bacteria"/>
</dbReference>
<dbReference type="EMBL" id="CP003537">
    <property type="protein sequence ID" value="AGH95814.1"/>
    <property type="molecule type" value="Genomic_DNA"/>
</dbReference>
<comment type="similarity">
    <text evidence="2">Belongs to the low molecular weight phosphotyrosine protein phosphatase family.</text>
</comment>
<evidence type="ECO:0000256" key="6">
    <source>
        <dbReference type="ARBA" id="ARBA00022912"/>
    </source>
</evidence>
<dbReference type="OrthoDB" id="5296843at2"/>
<dbReference type="Gene3D" id="3.40.50.2300">
    <property type="match status" value="1"/>
</dbReference>
<dbReference type="EC" id="3.1.3.48" evidence="3"/>
<organism evidence="9 10">
    <name type="scientific">Pseudobdellovibrio exovorus JSS</name>
    <dbReference type="NCBI Taxonomy" id="1184267"/>
    <lineage>
        <taxon>Bacteria</taxon>
        <taxon>Pseudomonadati</taxon>
        <taxon>Bdellovibrionota</taxon>
        <taxon>Bdellovibrionia</taxon>
        <taxon>Bdellovibrionales</taxon>
        <taxon>Pseudobdellovibrionaceae</taxon>
        <taxon>Pseudobdellovibrio</taxon>
    </lineage>
</organism>
<evidence type="ECO:0000313" key="9">
    <source>
        <dbReference type="EMBL" id="AGH95814.1"/>
    </source>
</evidence>
<proteinExistence type="inferred from homology"/>
<comment type="subcellular location">
    <subcellularLocation>
        <location evidence="1">Cytoplasm</location>
    </subcellularLocation>
</comment>
<dbReference type="PATRIC" id="fig|1184267.3.peg.1617"/>
<dbReference type="InterPro" id="IPR023485">
    <property type="entry name" value="Ptyr_pPase"/>
</dbReference>
<keyword evidence="10" id="KW-1185">Reference proteome</keyword>
<dbReference type="STRING" id="1184267.A11Q_1598"/>
<dbReference type="GO" id="GO:0003993">
    <property type="term" value="F:acid phosphatase activity"/>
    <property type="evidence" value="ECO:0007669"/>
    <property type="project" value="InterPro"/>
</dbReference>
<feature type="active site" description="Nucleophile" evidence="7">
    <location>
        <position position="9"/>
    </location>
</feature>
<dbReference type="InterPro" id="IPR036196">
    <property type="entry name" value="Ptyr_pPase_sf"/>
</dbReference>
<dbReference type="GO" id="GO:0004726">
    <property type="term" value="F:non-membrane spanning protein tyrosine phosphatase activity"/>
    <property type="evidence" value="ECO:0007669"/>
    <property type="project" value="InterPro"/>
</dbReference>
<dbReference type="SUPFAM" id="SSF52788">
    <property type="entry name" value="Phosphotyrosine protein phosphatases I"/>
    <property type="match status" value="1"/>
</dbReference>
<dbReference type="InterPro" id="IPR002115">
    <property type="entry name" value="Tyr_Pase_low_mol_wt_mml"/>
</dbReference>
<dbReference type="KEGG" id="bex:A11Q_1598"/>
<protein>
    <recommendedName>
        <fullName evidence="3">protein-tyrosine-phosphatase</fullName>
        <ecNumber evidence="3">3.1.3.48</ecNumber>
    </recommendedName>
</protein>
<keyword evidence="6" id="KW-0904">Protein phosphatase</keyword>
<sequence length="154" mass="17509">MHKKVLMVCLGNICRSPSAEAILRHQAQELGLDIEVDSAGTAGYHTGERSDPRSIHHAEKRGYQMTHLARQITQADFKKFDHILVMDQSNFTNVSKIAPKELAHKVELISHYDPKKEITHIPDPYYEGPEEFEKVLDYLEVCVAGFLKQALPKE</sequence>
<feature type="active site" description="Proton donor" evidence="7">
    <location>
        <position position="123"/>
    </location>
</feature>
<keyword evidence="5" id="KW-0378">Hydrolase</keyword>
<dbReference type="PRINTS" id="PR00719">
    <property type="entry name" value="LMWPTPASE"/>
</dbReference>
<dbReference type="HOGENOM" id="CLU_071415_2_2_7"/>
<dbReference type="RefSeq" id="WP_015470304.1">
    <property type="nucleotide sequence ID" value="NC_020813.1"/>
</dbReference>
<keyword evidence="4" id="KW-0963">Cytoplasm</keyword>
<feature type="active site" evidence="7">
    <location>
        <position position="15"/>
    </location>
</feature>
<dbReference type="InterPro" id="IPR050438">
    <property type="entry name" value="LMW_PTPase"/>
</dbReference>
<reference evidence="9 10" key="1">
    <citation type="journal article" date="2013" name="ISME J.">
        <title>By their genes ye shall know them: genomic signatures of predatory bacteria.</title>
        <authorList>
            <person name="Pasternak Z."/>
            <person name="Pietrokovski S."/>
            <person name="Rotem O."/>
            <person name="Gophna U."/>
            <person name="Lurie-Weinberger M.N."/>
            <person name="Jurkevitch E."/>
        </authorList>
    </citation>
    <scope>NUCLEOTIDE SEQUENCE [LARGE SCALE GENOMIC DNA]</scope>
    <source>
        <strain evidence="9 10">JSS</strain>
    </source>
</reference>
<name>M4VRK4_9BACT</name>
<dbReference type="Proteomes" id="UP000012040">
    <property type="component" value="Chromosome"/>
</dbReference>
<evidence type="ECO:0000256" key="4">
    <source>
        <dbReference type="ARBA" id="ARBA00022490"/>
    </source>
</evidence>
<dbReference type="PRINTS" id="PR00720">
    <property type="entry name" value="MAMMALPTPASE"/>
</dbReference>
<evidence type="ECO:0000259" key="8">
    <source>
        <dbReference type="SMART" id="SM00226"/>
    </source>
</evidence>
<accession>M4VRK4</accession>
<evidence type="ECO:0000256" key="5">
    <source>
        <dbReference type="ARBA" id="ARBA00022801"/>
    </source>
</evidence>
<evidence type="ECO:0000256" key="7">
    <source>
        <dbReference type="PIRSR" id="PIRSR617867-1"/>
    </source>
</evidence>
<evidence type="ECO:0000256" key="2">
    <source>
        <dbReference type="ARBA" id="ARBA00011063"/>
    </source>
</evidence>
<evidence type="ECO:0000256" key="3">
    <source>
        <dbReference type="ARBA" id="ARBA00013064"/>
    </source>
</evidence>
<dbReference type="InterPro" id="IPR017867">
    <property type="entry name" value="Tyr_phospatase_low_mol_wt"/>
</dbReference>
<dbReference type="CDD" id="cd16343">
    <property type="entry name" value="LMWPTP"/>
    <property type="match status" value="1"/>
</dbReference>
<dbReference type="SMART" id="SM00226">
    <property type="entry name" value="LMWPc"/>
    <property type="match status" value="1"/>
</dbReference>
<evidence type="ECO:0000313" key="10">
    <source>
        <dbReference type="Proteomes" id="UP000012040"/>
    </source>
</evidence>
<feature type="domain" description="Phosphotyrosine protein phosphatase I" evidence="8">
    <location>
        <begin position="3"/>
        <end position="149"/>
    </location>
</feature>
<dbReference type="AlphaFoldDB" id="M4VRK4"/>
<dbReference type="Pfam" id="PF01451">
    <property type="entry name" value="LMWPc"/>
    <property type="match status" value="1"/>
</dbReference>
<dbReference type="PANTHER" id="PTHR11717">
    <property type="entry name" value="LOW MOLECULAR WEIGHT PROTEIN TYROSINE PHOSPHATASE"/>
    <property type="match status" value="1"/>
</dbReference>
<dbReference type="GO" id="GO:0005737">
    <property type="term" value="C:cytoplasm"/>
    <property type="evidence" value="ECO:0007669"/>
    <property type="project" value="UniProtKB-SubCell"/>
</dbReference>
<evidence type="ECO:0000256" key="1">
    <source>
        <dbReference type="ARBA" id="ARBA00004496"/>
    </source>
</evidence>